<feature type="domain" description="4Fe-4S Wbl-type" evidence="1">
    <location>
        <begin position="11"/>
        <end position="75"/>
    </location>
</feature>
<comment type="caution">
    <text evidence="2">The sequence shown here is derived from an EMBL/GenBank/DDBJ whole genome shotgun (WGS) entry which is preliminary data.</text>
</comment>
<accession>H0JXH0</accession>
<dbReference type="Proteomes" id="UP000005064">
    <property type="component" value="Unassembled WGS sequence"/>
</dbReference>
<sequence>MSALPEAVQTRCAGHSELYTYAGLPGRSWAERRLVAMRLCHGCPLLGAPCARLAMESLDPGHMVWSGVPVPPKSRDGWADRNRALAMLAEMAGHE</sequence>
<dbReference type="EMBL" id="AHBW01000061">
    <property type="protein sequence ID" value="EHK80865.1"/>
    <property type="molecule type" value="Genomic_DNA"/>
</dbReference>
<gene>
    <name evidence="2" type="ORF">AK37_22236</name>
</gene>
<dbReference type="AlphaFoldDB" id="H0JXH0"/>
<organism evidence="2 3">
    <name type="scientific">Rhodococcus pyridinivorans AK37</name>
    <dbReference type="NCBI Taxonomy" id="1114960"/>
    <lineage>
        <taxon>Bacteria</taxon>
        <taxon>Bacillati</taxon>
        <taxon>Actinomycetota</taxon>
        <taxon>Actinomycetes</taxon>
        <taxon>Mycobacteriales</taxon>
        <taxon>Nocardiaceae</taxon>
        <taxon>Rhodococcus</taxon>
    </lineage>
</organism>
<evidence type="ECO:0000313" key="3">
    <source>
        <dbReference type="Proteomes" id="UP000005064"/>
    </source>
</evidence>
<proteinExistence type="predicted"/>
<name>H0JXH0_9NOCA</name>
<reference evidence="2 3" key="1">
    <citation type="submission" date="2011-12" db="EMBL/GenBank/DDBJ databases">
        <authorList>
            <person name="Kriszt B."/>
            <person name="Tancsics A."/>
            <person name="Cserhati M."/>
            <person name="Toth A."/>
            <person name="Nagy I."/>
            <person name="Horvath B."/>
            <person name="Tamura T."/>
            <person name="Kukolya J."/>
            <person name="Szoboszlay S."/>
        </authorList>
    </citation>
    <scope>NUCLEOTIDE SEQUENCE [LARGE SCALE GENOMIC DNA]</scope>
    <source>
        <strain evidence="2 3">AK37</strain>
    </source>
</reference>
<dbReference type="PROSITE" id="PS51674">
    <property type="entry name" value="4FE4S_WBL"/>
    <property type="match status" value="1"/>
</dbReference>
<evidence type="ECO:0000313" key="2">
    <source>
        <dbReference type="EMBL" id="EHK80865.1"/>
    </source>
</evidence>
<dbReference type="PATRIC" id="fig|1114960.4.peg.4536"/>
<evidence type="ECO:0000259" key="1">
    <source>
        <dbReference type="PROSITE" id="PS51674"/>
    </source>
</evidence>
<dbReference type="InterPro" id="IPR034768">
    <property type="entry name" value="4FE4S_WBL"/>
</dbReference>
<dbReference type="RefSeq" id="WP_006554348.1">
    <property type="nucleotide sequence ID" value="NZ_AHBW01000061.1"/>
</dbReference>
<protein>
    <recommendedName>
        <fullName evidence="1">4Fe-4S Wbl-type domain-containing protein</fullName>
    </recommendedName>
</protein>